<evidence type="ECO:0000259" key="1">
    <source>
        <dbReference type="Pfam" id="PF01370"/>
    </source>
</evidence>
<accession>A0A4P9Y2Z4</accession>
<name>A0A4P9Y2Z4_9FUNG</name>
<dbReference type="AlphaFoldDB" id="A0A4P9Y2Z4"/>
<sequence>MPSMKRPSPILVLGGLSHVGRHLVEGLVKAFGKETHIRVIDRQLTEHALLSAAHVAAFTNVEYIQANLGHPSVLEKIFAPPALDQSFERVFYCAADISYWEVEAVFQQRFVTDAVACASQAVATGCKVFLTVSSSMPYITPASGALVDEGGRMEQYNYRSTYMVRMEEALREVPNLPLVIVRPAVLWGPDERRFWIAVLIACDLFSRAGVAYEAPVGAKVNYSTVHVRDVARALIHLSTWYIQRRAEQIGVIPFSPVIFNLADNGHTTPKHVFRTASKVFPGLKASFIENSANAPLSPQELEENCDHVNEMLLEGWLGLLQSTGIKSPVTPFFEKEYCSLRPYSVDGRAIIRETGFQYHYDQGFTPQDMKEVVQQNINQGLWPPRELSE</sequence>
<evidence type="ECO:0000313" key="3">
    <source>
        <dbReference type="Proteomes" id="UP000267251"/>
    </source>
</evidence>
<dbReference type="PANTHER" id="PTHR43245:SF11">
    <property type="entry name" value="LD23561P"/>
    <property type="match status" value="1"/>
</dbReference>
<dbReference type="PANTHER" id="PTHR43245">
    <property type="entry name" value="BIFUNCTIONAL POLYMYXIN RESISTANCE PROTEIN ARNA"/>
    <property type="match status" value="1"/>
</dbReference>
<dbReference type="Proteomes" id="UP000267251">
    <property type="component" value="Unassembled WGS sequence"/>
</dbReference>
<organism evidence="2 3">
    <name type="scientific">Piptocephalis cylindrospora</name>
    <dbReference type="NCBI Taxonomy" id="1907219"/>
    <lineage>
        <taxon>Eukaryota</taxon>
        <taxon>Fungi</taxon>
        <taxon>Fungi incertae sedis</taxon>
        <taxon>Zoopagomycota</taxon>
        <taxon>Zoopagomycotina</taxon>
        <taxon>Zoopagomycetes</taxon>
        <taxon>Zoopagales</taxon>
        <taxon>Piptocephalidaceae</taxon>
        <taxon>Piptocephalis</taxon>
    </lineage>
</organism>
<evidence type="ECO:0000313" key="2">
    <source>
        <dbReference type="EMBL" id="RKP13225.1"/>
    </source>
</evidence>
<dbReference type="InterPro" id="IPR050177">
    <property type="entry name" value="Lipid_A_modif_metabolic_enz"/>
</dbReference>
<dbReference type="InterPro" id="IPR001509">
    <property type="entry name" value="Epimerase_deHydtase"/>
</dbReference>
<gene>
    <name evidence="2" type="ORF">BJ684DRAFT_20274</name>
</gene>
<keyword evidence="3" id="KW-1185">Reference proteome</keyword>
<dbReference type="SUPFAM" id="SSF51735">
    <property type="entry name" value="NAD(P)-binding Rossmann-fold domains"/>
    <property type="match status" value="1"/>
</dbReference>
<feature type="domain" description="NAD-dependent epimerase/dehydratase" evidence="1">
    <location>
        <begin position="10"/>
        <end position="239"/>
    </location>
</feature>
<dbReference type="Gene3D" id="3.40.50.720">
    <property type="entry name" value="NAD(P)-binding Rossmann-like Domain"/>
    <property type="match status" value="1"/>
</dbReference>
<dbReference type="OrthoDB" id="16464at2759"/>
<reference evidence="3" key="1">
    <citation type="journal article" date="2018" name="Nat. Microbiol.">
        <title>Leveraging single-cell genomics to expand the fungal tree of life.</title>
        <authorList>
            <person name="Ahrendt S.R."/>
            <person name="Quandt C.A."/>
            <person name="Ciobanu D."/>
            <person name="Clum A."/>
            <person name="Salamov A."/>
            <person name="Andreopoulos B."/>
            <person name="Cheng J.F."/>
            <person name="Woyke T."/>
            <person name="Pelin A."/>
            <person name="Henrissat B."/>
            <person name="Reynolds N.K."/>
            <person name="Benny G.L."/>
            <person name="Smith M.E."/>
            <person name="James T.Y."/>
            <person name="Grigoriev I.V."/>
        </authorList>
    </citation>
    <scope>NUCLEOTIDE SEQUENCE [LARGE SCALE GENOMIC DNA]</scope>
</reference>
<dbReference type="EMBL" id="KZ988078">
    <property type="protein sequence ID" value="RKP13225.1"/>
    <property type="molecule type" value="Genomic_DNA"/>
</dbReference>
<dbReference type="Pfam" id="PF01370">
    <property type="entry name" value="Epimerase"/>
    <property type="match status" value="1"/>
</dbReference>
<dbReference type="InterPro" id="IPR036291">
    <property type="entry name" value="NAD(P)-bd_dom_sf"/>
</dbReference>
<proteinExistence type="predicted"/>
<protein>
    <recommendedName>
        <fullName evidence="1">NAD-dependent epimerase/dehydratase domain-containing protein</fullName>
    </recommendedName>
</protein>